<comment type="caution">
    <text evidence="1">The sequence shown here is derived from an EMBL/GenBank/DDBJ whole genome shotgun (WGS) entry which is preliminary data.</text>
</comment>
<gene>
    <name evidence="1" type="ORF">ERS007739_01247</name>
</gene>
<organism evidence="1 2">
    <name type="scientific">Mycobacterium tuberculosis</name>
    <dbReference type="NCBI Taxonomy" id="1773"/>
    <lineage>
        <taxon>Bacteria</taxon>
        <taxon>Bacillati</taxon>
        <taxon>Actinomycetota</taxon>
        <taxon>Actinomycetes</taxon>
        <taxon>Mycobacteriales</taxon>
        <taxon>Mycobacteriaceae</taxon>
        <taxon>Mycobacterium</taxon>
        <taxon>Mycobacterium tuberculosis complex</taxon>
    </lineage>
</organism>
<evidence type="ECO:0000313" key="1">
    <source>
        <dbReference type="EMBL" id="COX41130.1"/>
    </source>
</evidence>
<dbReference type="Proteomes" id="UP000039021">
    <property type="component" value="Unassembled WGS sequence"/>
</dbReference>
<dbReference type="EMBL" id="CSBK01000448">
    <property type="protein sequence ID" value="COX41130.1"/>
    <property type="molecule type" value="Genomic_DNA"/>
</dbReference>
<proteinExistence type="predicted"/>
<dbReference type="AlphaFoldDB" id="A0A916L9C9"/>
<protein>
    <submittedName>
        <fullName evidence="1">Uncharacterized protein</fullName>
    </submittedName>
</protein>
<sequence>MSVFLATVKPRYSVINVAVDSLNCAAMSATAVALSALAMHTS</sequence>
<accession>A0A916L9C9</accession>
<evidence type="ECO:0000313" key="2">
    <source>
        <dbReference type="Proteomes" id="UP000039021"/>
    </source>
</evidence>
<reference evidence="2" key="1">
    <citation type="submission" date="2015-03" db="EMBL/GenBank/DDBJ databases">
        <authorList>
            <consortium name="Pathogen Informatics"/>
        </authorList>
    </citation>
    <scope>NUCLEOTIDE SEQUENCE [LARGE SCALE GENOMIC DNA]</scope>
    <source>
        <strain evidence="2">N09902308</strain>
    </source>
</reference>
<name>A0A916L9C9_MYCTX</name>